<protein>
    <recommendedName>
        <fullName evidence="9">Beta-xylanase</fullName>
        <ecNumber evidence="9">3.2.1.8</ecNumber>
    </recommendedName>
</protein>
<dbReference type="GO" id="GO:0031176">
    <property type="term" value="F:endo-1,4-beta-xylanase activity"/>
    <property type="evidence" value="ECO:0007669"/>
    <property type="project" value="UniProtKB-EC"/>
</dbReference>
<keyword evidence="5 9" id="KW-0378">Hydrolase</keyword>
<dbReference type="AlphaFoldDB" id="A0A3G9IWU2"/>
<comment type="catalytic activity">
    <reaction evidence="1 9">
        <text>Endohydrolysis of (1-&gt;4)-beta-D-xylosidic linkages in xylans.</text>
        <dbReference type="EC" id="3.2.1.8"/>
    </reaction>
</comment>
<gene>
    <name evidence="10" type="ORF">Back11_43310</name>
</gene>
<evidence type="ECO:0000313" key="10">
    <source>
        <dbReference type="EMBL" id="BBH22986.1"/>
    </source>
</evidence>
<dbReference type="RefSeq" id="WP_125661942.1">
    <property type="nucleotide sequence ID" value="NZ_AP019308.1"/>
</dbReference>
<dbReference type="Proteomes" id="UP000275368">
    <property type="component" value="Chromosome"/>
</dbReference>
<keyword evidence="8 9" id="KW-0624">Polysaccharide degradation</keyword>
<dbReference type="Gene3D" id="3.20.20.80">
    <property type="entry name" value="Glycosidases"/>
    <property type="match status" value="1"/>
</dbReference>
<evidence type="ECO:0000256" key="4">
    <source>
        <dbReference type="ARBA" id="ARBA00022729"/>
    </source>
</evidence>
<dbReference type="SUPFAM" id="SSF51445">
    <property type="entry name" value="(Trans)glycosidases"/>
    <property type="match status" value="1"/>
</dbReference>
<evidence type="ECO:0000256" key="6">
    <source>
        <dbReference type="ARBA" id="ARBA00023277"/>
    </source>
</evidence>
<name>A0A3G9IWU2_9BACL</name>
<keyword evidence="11" id="KW-1185">Reference proteome</keyword>
<dbReference type="SMART" id="SM00633">
    <property type="entry name" value="Glyco_10"/>
    <property type="match status" value="1"/>
</dbReference>
<dbReference type="EC" id="3.2.1.8" evidence="9"/>
<dbReference type="InterPro" id="IPR017853">
    <property type="entry name" value="GH"/>
</dbReference>
<evidence type="ECO:0000313" key="11">
    <source>
        <dbReference type="Proteomes" id="UP000275368"/>
    </source>
</evidence>
<evidence type="ECO:0000256" key="7">
    <source>
        <dbReference type="ARBA" id="ARBA00023295"/>
    </source>
</evidence>
<dbReference type="GO" id="GO:0045493">
    <property type="term" value="P:xylan catabolic process"/>
    <property type="evidence" value="ECO:0007669"/>
    <property type="project" value="UniProtKB-KW"/>
</dbReference>
<dbReference type="PRINTS" id="PR00134">
    <property type="entry name" value="GLHYDRLASE10"/>
</dbReference>
<keyword evidence="4" id="KW-0732">Signal</keyword>
<sequence>MKIIIRKHFWKATILSLLALNLFFKTSFLDIVSDFADDLSNRVHNMSTSGLRDAAAAKGKHIGVATQSWYLTDSKYSSLLSNEFDIITPEYQMKMSEIQDQRGVFDFTEADKIVDFAKRKNILVRGHALIWHDALPSWVVNGNFSKTEWIQILKDHITTTVSHFKGKIYAWDVVNEAFWTNGDYRPSIWYTNIGPQYIEMAFKFAHDADPSAKLFYNDFDTEVTNAKSNAMYQMIKSLKSKGIPIDGVGFQTHLTTDGVNYNDMTNNFQRFAKLGLDTDITEMDVISHVFKGSFEAKMKATADVYSNVYKIALSLPSCKVFMTWGLKDDHSWLNEDTGFQEYPLLFDNSYNKKPAYTAMESLLKK</sequence>
<evidence type="ECO:0000256" key="1">
    <source>
        <dbReference type="ARBA" id="ARBA00000681"/>
    </source>
</evidence>
<organism evidence="10 11">
    <name type="scientific">Paenibacillus baekrokdamisoli</name>
    <dbReference type="NCBI Taxonomy" id="1712516"/>
    <lineage>
        <taxon>Bacteria</taxon>
        <taxon>Bacillati</taxon>
        <taxon>Bacillota</taxon>
        <taxon>Bacilli</taxon>
        <taxon>Bacillales</taxon>
        <taxon>Paenibacillaceae</taxon>
        <taxon>Paenibacillus</taxon>
    </lineage>
</organism>
<keyword evidence="3 10" id="KW-0858">Xylan degradation</keyword>
<dbReference type="PROSITE" id="PS51760">
    <property type="entry name" value="GH10_2"/>
    <property type="match status" value="1"/>
</dbReference>
<accession>A0A3G9IWU2</accession>
<dbReference type="Pfam" id="PF00331">
    <property type="entry name" value="Glyco_hydro_10"/>
    <property type="match status" value="1"/>
</dbReference>
<dbReference type="InterPro" id="IPR001000">
    <property type="entry name" value="GH10_dom"/>
</dbReference>
<keyword evidence="6 9" id="KW-0119">Carbohydrate metabolism</keyword>
<dbReference type="PANTHER" id="PTHR31490:SF88">
    <property type="entry name" value="BETA-XYLANASE"/>
    <property type="match status" value="1"/>
</dbReference>
<evidence type="ECO:0000256" key="8">
    <source>
        <dbReference type="ARBA" id="ARBA00023326"/>
    </source>
</evidence>
<evidence type="ECO:0000256" key="9">
    <source>
        <dbReference type="RuleBase" id="RU361174"/>
    </source>
</evidence>
<proteinExistence type="inferred from homology"/>
<evidence type="ECO:0000256" key="5">
    <source>
        <dbReference type="ARBA" id="ARBA00022801"/>
    </source>
</evidence>
<dbReference type="KEGG" id="pbk:Back11_43310"/>
<dbReference type="InterPro" id="IPR044846">
    <property type="entry name" value="GH10"/>
</dbReference>
<reference evidence="10 11" key="1">
    <citation type="submission" date="2018-11" db="EMBL/GenBank/DDBJ databases">
        <title>Complete genome sequence of Paenibacillus baekrokdamisoli strain KCTC 33723.</title>
        <authorList>
            <person name="Kang S.W."/>
            <person name="Lee K.C."/>
            <person name="Kim K.K."/>
            <person name="Kim J.S."/>
            <person name="Kim D.S."/>
            <person name="Ko S.H."/>
            <person name="Yang S.H."/>
            <person name="Lee J.S."/>
        </authorList>
    </citation>
    <scope>NUCLEOTIDE SEQUENCE [LARGE SCALE GENOMIC DNA]</scope>
    <source>
        <strain evidence="10 11">KCTC 33723</strain>
    </source>
</reference>
<dbReference type="PANTHER" id="PTHR31490">
    <property type="entry name" value="GLYCOSYL HYDROLASE"/>
    <property type="match status" value="1"/>
</dbReference>
<evidence type="ECO:0000256" key="3">
    <source>
        <dbReference type="ARBA" id="ARBA00022651"/>
    </source>
</evidence>
<evidence type="ECO:0000256" key="2">
    <source>
        <dbReference type="ARBA" id="ARBA00007495"/>
    </source>
</evidence>
<comment type="similarity">
    <text evidence="2 9">Belongs to the glycosyl hydrolase 10 (cellulase F) family.</text>
</comment>
<dbReference type="OrthoDB" id="9809277at2"/>
<keyword evidence="7 9" id="KW-0326">Glycosidase</keyword>
<dbReference type="EMBL" id="AP019308">
    <property type="protein sequence ID" value="BBH22986.1"/>
    <property type="molecule type" value="Genomic_DNA"/>
</dbReference>